<accession>A0A2N5DSS4</accession>
<organism evidence="1 2">
    <name type="scientific">Chimaeribacter californicus</name>
    <dbReference type="NCBI Taxonomy" id="2060067"/>
    <lineage>
        <taxon>Bacteria</taxon>
        <taxon>Pseudomonadati</taxon>
        <taxon>Pseudomonadota</taxon>
        <taxon>Gammaproteobacteria</taxon>
        <taxon>Enterobacterales</taxon>
        <taxon>Yersiniaceae</taxon>
        <taxon>Chimaeribacter</taxon>
    </lineage>
</organism>
<sequence length="100" mass="11468">MRLSYDKAFIEKKMAGGMEIMGAACMKMKDRIMIKVGQVWREVDKRVDGRLVEVVEFHDTGLPRNVKIKSLATQRHTWASESRFNGKTSGYELFKDVVGE</sequence>
<keyword evidence="2" id="KW-1185">Reference proteome</keyword>
<protein>
    <submittedName>
        <fullName evidence="1">Uncharacterized protein</fullName>
    </submittedName>
</protein>
<dbReference type="Proteomes" id="UP000234240">
    <property type="component" value="Unassembled WGS sequence"/>
</dbReference>
<name>A0A2N5DSS4_9GAMM</name>
<evidence type="ECO:0000313" key="2">
    <source>
        <dbReference type="Proteomes" id="UP000234240"/>
    </source>
</evidence>
<dbReference type="OrthoDB" id="6626062at2"/>
<gene>
    <name evidence="1" type="ORF">CYR55_22905</name>
</gene>
<dbReference type="EMBL" id="PJZF01000076">
    <property type="protein sequence ID" value="PLR29226.1"/>
    <property type="molecule type" value="Genomic_DNA"/>
</dbReference>
<comment type="caution">
    <text evidence="1">The sequence shown here is derived from an EMBL/GenBank/DDBJ whole genome shotgun (WGS) entry which is preliminary data.</text>
</comment>
<dbReference type="AlphaFoldDB" id="A0A2N5DSS4"/>
<reference evidence="1 2" key="1">
    <citation type="submission" date="2017-12" db="EMBL/GenBank/DDBJ databases">
        <title>Characterization of six clinical isolates of Enterochimera gen. nov., a novel genus of the Yersiniaciae family and the three species Enterochimera arupensis sp. nov., Enterochimera coloradensis sp. nov, and Enterochimera californica sp. nov.</title>
        <authorList>
            <person name="Rossi A."/>
            <person name="Fisher M."/>
        </authorList>
    </citation>
    <scope>NUCLEOTIDE SEQUENCE [LARGE SCALE GENOMIC DNA]</scope>
    <source>
        <strain evidence="2">2015-Iso6</strain>
    </source>
</reference>
<evidence type="ECO:0000313" key="1">
    <source>
        <dbReference type="EMBL" id="PLR29226.1"/>
    </source>
</evidence>
<proteinExistence type="predicted"/>
<dbReference type="RefSeq" id="WP_101818586.1">
    <property type="nucleotide sequence ID" value="NZ_PJZF01000076.1"/>
</dbReference>